<reference evidence="4" key="1">
    <citation type="submission" date="2016-06" db="UniProtKB">
        <authorList>
            <consortium name="WormBaseParasite"/>
        </authorList>
    </citation>
    <scope>IDENTIFICATION</scope>
</reference>
<evidence type="ECO:0000313" key="2">
    <source>
        <dbReference type="EMBL" id="VDO97475.1"/>
    </source>
</evidence>
<dbReference type="EMBL" id="UZAM01007204">
    <property type="protein sequence ID" value="VDO97475.1"/>
    <property type="molecule type" value="Genomic_DNA"/>
</dbReference>
<keyword evidence="3" id="KW-1185">Reference proteome</keyword>
<sequence>MLPHHQNQNGGIGASNFMSRLVSIAGPSSEGRSPTTKDTDTEMTDSPPATTATAKCFSLDYDSTAGVKAANVYRFGGGSLDYCNNRSMEVYQFF</sequence>
<protein>
    <submittedName>
        <fullName evidence="4">TLDc domain-containing protein</fullName>
    </submittedName>
</protein>
<organism evidence="4">
    <name type="scientific">Soboliphyme baturini</name>
    <dbReference type="NCBI Taxonomy" id="241478"/>
    <lineage>
        <taxon>Eukaryota</taxon>
        <taxon>Metazoa</taxon>
        <taxon>Ecdysozoa</taxon>
        <taxon>Nematoda</taxon>
        <taxon>Enoplea</taxon>
        <taxon>Dorylaimia</taxon>
        <taxon>Dioctophymatida</taxon>
        <taxon>Dioctophymatoidea</taxon>
        <taxon>Soboliphymatidae</taxon>
        <taxon>Soboliphyme</taxon>
    </lineage>
</organism>
<reference evidence="2 3" key="2">
    <citation type="submission" date="2018-11" db="EMBL/GenBank/DDBJ databases">
        <authorList>
            <consortium name="Pathogen Informatics"/>
        </authorList>
    </citation>
    <scope>NUCLEOTIDE SEQUENCE [LARGE SCALE GENOMIC DNA]</scope>
</reference>
<feature type="region of interest" description="Disordered" evidence="1">
    <location>
        <begin position="23"/>
        <end position="50"/>
    </location>
</feature>
<evidence type="ECO:0000313" key="3">
    <source>
        <dbReference type="Proteomes" id="UP000270296"/>
    </source>
</evidence>
<evidence type="ECO:0000313" key="4">
    <source>
        <dbReference type="WBParaSite" id="SBAD_0000250101-mRNA-1"/>
    </source>
</evidence>
<gene>
    <name evidence="2" type="ORF">SBAD_LOCUS2388</name>
</gene>
<dbReference type="WBParaSite" id="SBAD_0000250101-mRNA-1">
    <property type="protein sequence ID" value="SBAD_0000250101-mRNA-1"/>
    <property type="gene ID" value="SBAD_0000250101"/>
</dbReference>
<name>A0A183IFJ4_9BILA</name>
<proteinExistence type="predicted"/>
<accession>A0A183IFJ4</accession>
<dbReference type="Proteomes" id="UP000270296">
    <property type="component" value="Unassembled WGS sequence"/>
</dbReference>
<dbReference type="AlphaFoldDB" id="A0A183IFJ4"/>
<evidence type="ECO:0000256" key="1">
    <source>
        <dbReference type="SAM" id="MobiDB-lite"/>
    </source>
</evidence>